<evidence type="ECO:0000256" key="8">
    <source>
        <dbReference type="ARBA" id="ARBA00022842"/>
    </source>
</evidence>
<name>A0A6L9SAL4_9ACTN</name>
<evidence type="ECO:0000256" key="6">
    <source>
        <dbReference type="ARBA" id="ARBA00022801"/>
    </source>
</evidence>
<evidence type="ECO:0000256" key="4">
    <source>
        <dbReference type="ARBA" id="ARBA00012094"/>
    </source>
</evidence>
<evidence type="ECO:0000256" key="7">
    <source>
        <dbReference type="ARBA" id="ARBA00022837"/>
    </source>
</evidence>
<evidence type="ECO:0000256" key="14">
    <source>
        <dbReference type="SAM" id="MobiDB-lite"/>
    </source>
</evidence>
<feature type="region of interest" description="Disordered" evidence="14">
    <location>
        <begin position="381"/>
        <end position="408"/>
    </location>
</feature>
<evidence type="ECO:0000256" key="5">
    <source>
        <dbReference type="ARBA" id="ARBA00022723"/>
    </source>
</evidence>
<feature type="domain" description="Fumarylacetoacetase-like C-terminal" evidence="15">
    <location>
        <begin position="120"/>
        <end position="382"/>
    </location>
</feature>
<keyword evidence="10" id="KW-0585">Phenylalanine catabolism</keyword>
<dbReference type="PANTHER" id="PTHR43069:SF2">
    <property type="entry name" value="FUMARYLACETOACETASE"/>
    <property type="match status" value="1"/>
</dbReference>
<evidence type="ECO:0000256" key="12">
    <source>
        <dbReference type="PIRSR" id="PIRSR605959-2"/>
    </source>
</evidence>
<keyword evidence="5 13" id="KW-0479">Metal-binding</keyword>
<keyword evidence="8 13" id="KW-0460">Magnesium</keyword>
<feature type="binding site" evidence="12">
    <location>
        <position position="237"/>
    </location>
    <ligand>
        <name>substrate</name>
    </ligand>
</feature>
<dbReference type="PANTHER" id="PTHR43069">
    <property type="entry name" value="FUMARYLACETOACETASE"/>
    <property type="match status" value="1"/>
</dbReference>
<dbReference type="InterPro" id="IPR015377">
    <property type="entry name" value="Fumarylacetoacetase_N"/>
</dbReference>
<dbReference type="Proteomes" id="UP000475214">
    <property type="component" value="Unassembled WGS sequence"/>
</dbReference>
<dbReference type="GO" id="GO:0006559">
    <property type="term" value="P:L-phenylalanine catabolic process"/>
    <property type="evidence" value="ECO:0007669"/>
    <property type="project" value="UniProtKB-UniPathway"/>
</dbReference>
<dbReference type="RefSeq" id="WP_163739412.1">
    <property type="nucleotide sequence ID" value="NZ_JAAGOA010000010.1"/>
</dbReference>
<feature type="binding site" evidence="13">
    <location>
        <position position="250"/>
    </location>
    <ligand>
        <name>Mg(2+)</name>
        <dbReference type="ChEBI" id="CHEBI:18420"/>
    </ligand>
</feature>
<comment type="cofactor">
    <cofactor evidence="2 13">
        <name>Mg(2+)</name>
        <dbReference type="ChEBI" id="CHEBI:18420"/>
    </cofactor>
</comment>
<dbReference type="UniPathway" id="UPA00139">
    <property type="reaction ID" value="UER00341"/>
</dbReference>
<evidence type="ECO:0000256" key="2">
    <source>
        <dbReference type="ARBA" id="ARBA00001946"/>
    </source>
</evidence>
<comment type="pathway">
    <text evidence="3">Amino-acid degradation; L-phenylalanine degradation; acetoacetate and fumarate from L-phenylalanine: step 6/6.</text>
</comment>
<keyword evidence="9" id="KW-0828">Tyrosine catabolism</keyword>
<dbReference type="GO" id="GO:0004334">
    <property type="term" value="F:fumarylacetoacetase activity"/>
    <property type="evidence" value="ECO:0007669"/>
    <property type="project" value="UniProtKB-EC"/>
</dbReference>
<reference evidence="17 18" key="1">
    <citation type="submission" date="2020-02" db="EMBL/GenBank/DDBJ databases">
        <authorList>
            <person name="Li X.-J."/>
            <person name="Han X.-M."/>
        </authorList>
    </citation>
    <scope>NUCLEOTIDE SEQUENCE [LARGE SCALE GENOMIC DNA]</scope>
    <source>
        <strain evidence="17 18">CCTCC AB 2017055</strain>
    </source>
</reference>
<dbReference type="Pfam" id="PF01557">
    <property type="entry name" value="FAA_hydrolase"/>
    <property type="match status" value="1"/>
</dbReference>
<organism evidence="17 18">
    <name type="scientific">Phytoactinopolyspora halotolerans</name>
    <dbReference type="NCBI Taxonomy" id="1981512"/>
    <lineage>
        <taxon>Bacteria</taxon>
        <taxon>Bacillati</taxon>
        <taxon>Actinomycetota</taxon>
        <taxon>Actinomycetes</taxon>
        <taxon>Jiangellales</taxon>
        <taxon>Jiangellaceae</taxon>
        <taxon>Phytoactinopolyspora</taxon>
    </lineage>
</organism>
<feature type="binding site" evidence="12">
    <location>
        <position position="337"/>
    </location>
    <ligand>
        <name>substrate</name>
    </ligand>
</feature>
<evidence type="ECO:0000259" key="16">
    <source>
        <dbReference type="Pfam" id="PF09298"/>
    </source>
</evidence>
<protein>
    <recommendedName>
        <fullName evidence="4">fumarylacetoacetase</fullName>
        <ecNumber evidence="4">3.7.1.2</ecNumber>
    </recommendedName>
</protein>
<evidence type="ECO:0000313" key="18">
    <source>
        <dbReference type="Proteomes" id="UP000475214"/>
    </source>
</evidence>
<proteinExistence type="predicted"/>
<evidence type="ECO:0000259" key="15">
    <source>
        <dbReference type="Pfam" id="PF01557"/>
    </source>
</evidence>
<dbReference type="InterPro" id="IPR011234">
    <property type="entry name" value="Fumarylacetoacetase-like_C"/>
</dbReference>
<evidence type="ECO:0000313" key="17">
    <source>
        <dbReference type="EMBL" id="NEE01612.1"/>
    </source>
</evidence>
<evidence type="ECO:0000256" key="13">
    <source>
        <dbReference type="PIRSR" id="PIRSR605959-3"/>
    </source>
</evidence>
<keyword evidence="18" id="KW-1185">Reference proteome</keyword>
<accession>A0A6L9SAL4</accession>
<dbReference type="InterPro" id="IPR036663">
    <property type="entry name" value="Fumarylacetoacetase_C_sf"/>
</dbReference>
<evidence type="ECO:0000256" key="10">
    <source>
        <dbReference type="ARBA" id="ARBA00023232"/>
    </source>
</evidence>
<dbReference type="Gene3D" id="2.30.30.230">
    <property type="entry name" value="Fumarylacetoacetase, N-terminal domain"/>
    <property type="match status" value="1"/>
</dbReference>
<dbReference type="SUPFAM" id="SSF56529">
    <property type="entry name" value="FAH"/>
    <property type="match status" value="1"/>
</dbReference>
<feature type="binding site" evidence="13">
    <location>
        <position position="192"/>
    </location>
    <ligand>
        <name>Ca(2+)</name>
        <dbReference type="ChEBI" id="CHEBI:29108"/>
    </ligand>
</feature>
<feature type="binding site" evidence="12">
    <location>
        <position position="137"/>
    </location>
    <ligand>
        <name>substrate</name>
    </ligand>
</feature>
<feature type="binding site" evidence="13">
    <location>
        <position position="194"/>
    </location>
    <ligand>
        <name>Ca(2+)</name>
        <dbReference type="ChEBI" id="CHEBI:29108"/>
    </ligand>
</feature>
<feature type="binding site" evidence="13">
    <location>
        <position position="246"/>
    </location>
    <ligand>
        <name>Mg(2+)</name>
        <dbReference type="ChEBI" id="CHEBI:18420"/>
    </ligand>
</feature>
<evidence type="ECO:0000256" key="9">
    <source>
        <dbReference type="ARBA" id="ARBA00022878"/>
    </source>
</evidence>
<dbReference type="FunFam" id="3.90.850.10:FF:000011">
    <property type="entry name" value="Fumarylacetoacetase"/>
    <property type="match status" value="1"/>
</dbReference>
<comment type="cofactor">
    <cofactor evidence="1 13">
        <name>Ca(2+)</name>
        <dbReference type="ChEBI" id="CHEBI:29108"/>
    </cofactor>
</comment>
<feature type="binding site" evidence="13">
    <location>
        <position position="121"/>
    </location>
    <ligand>
        <name>Ca(2+)</name>
        <dbReference type="ChEBI" id="CHEBI:29108"/>
    </ligand>
</feature>
<dbReference type="GO" id="GO:1902000">
    <property type="term" value="P:homogentisate catabolic process"/>
    <property type="evidence" value="ECO:0007669"/>
    <property type="project" value="TreeGrafter"/>
</dbReference>
<dbReference type="InterPro" id="IPR036462">
    <property type="entry name" value="Fumarylacetoacetase_N_sf"/>
</dbReference>
<dbReference type="GO" id="GO:0006572">
    <property type="term" value="P:L-tyrosine catabolic process"/>
    <property type="evidence" value="ECO:0007669"/>
    <property type="project" value="UniProtKB-KW"/>
</dbReference>
<dbReference type="InterPro" id="IPR005959">
    <property type="entry name" value="Fumarylacetoacetase"/>
</dbReference>
<evidence type="ECO:0000256" key="1">
    <source>
        <dbReference type="ARBA" id="ARBA00001913"/>
    </source>
</evidence>
<dbReference type="GO" id="GO:0046872">
    <property type="term" value="F:metal ion binding"/>
    <property type="evidence" value="ECO:0007669"/>
    <property type="project" value="UniProtKB-KW"/>
</dbReference>
<keyword evidence="6 17" id="KW-0378">Hydrolase</keyword>
<dbReference type="NCBIfam" id="TIGR01266">
    <property type="entry name" value="fum_ac_acetase"/>
    <property type="match status" value="1"/>
</dbReference>
<feature type="binding site" evidence="12">
    <location>
        <position position="123"/>
    </location>
    <ligand>
        <name>substrate</name>
    </ligand>
</feature>
<keyword evidence="7 13" id="KW-0106">Calcium</keyword>
<dbReference type="EC" id="3.7.1.2" evidence="4"/>
<gene>
    <name evidence="17" type="primary">fahA</name>
    <name evidence="17" type="ORF">G1H10_15675</name>
</gene>
<feature type="domain" description="Fumarylacetoacetase N-terminal" evidence="16">
    <location>
        <begin position="22"/>
        <end position="113"/>
    </location>
</feature>
<feature type="binding site" evidence="13">
    <location>
        <position position="226"/>
    </location>
    <ligand>
        <name>Ca(2+)</name>
        <dbReference type="ChEBI" id="CHEBI:29108"/>
    </ligand>
</feature>
<dbReference type="EMBL" id="JAAGOA010000010">
    <property type="protein sequence ID" value="NEE01612.1"/>
    <property type="molecule type" value="Genomic_DNA"/>
</dbReference>
<evidence type="ECO:0000256" key="3">
    <source>
        <dbReference type="ARBA" id="ARBA00004782"/>
    </source>
</evidence>
<dbReference type="Pfam" id="PF09298">
    <property type="entry name" value="FAA_hydrolase_N"/>
    <property type="match status" value="1"/>
</dbReference>
<dbReference type="Gene3D" id="3.90.850.10">
    <property type="entry name" value="Fumarylacetoacetase-like, C-terminal domain"/>
    <property type="match status" value="1"/>
</dbReference>
<feature type="binding site" evidence="13">
    <location>
        <position position="226"/>
    </location>
    <ligand>
        <name>Mg(2+)</name>
        <dbReference type="ChEBI" id="CHEBI:18420"/>
    </ligand>
</feature>
<dbReference type="SUPFAM" id="SSF63433">
    <property type="entry name" value="Fumarylacetoacetate hydrolase, FAH, N-terminal domain"/>
    <property type="match status" value="1"/>
</dbReference>
<dbReference type="AlphaFoldDB" id="A0A6L9SAL4"/>
<sequence>MTEAKRSRLETPDGAMFDGYTLPYGVFSTAREEPRVGAAVGDYVIDLAPLAAVEGLDGGHVFDRPSLNPFMSLGRPAWQAVRDWLLELVTAGSPSELLEPHLVPLSDVELHMPFEVADYVDFYSSRSHAENVGKIFRPDSPSLPAAWRHLPIGYHGRSATVVPSGSEIVRPSGLRRSGDGVVFGPSNRLDIEAEVGFVVGTPSERGHPVPVDDFTEHVFGVVLVNDWSARDLQAFEYVPLGPFLGKSFATSISPWVVPLAALEHARIEPPVRDPEPAAYLAEAEPWGLDIRLEVEWNGTVVSQPPFAEMYWTPAQQLAHLTVNGAAVRTGELYASGTVSGPEKDERGSFLELSWNGSEPVVLDNGSRRSFLEDGDTVIIRATAPGPGGTRLKLGEVSGSVRPAGDSGR</sequence>
<evidence type="ECO:0000256" key="11">
    <source>
        <dbReference type="PIRSR" id="PIRSR605959-1"/>
    </source>
</evidence>
<feature type="binding site" evidence="12">
    <location>
        <position position="233"/>
    </location>
    <ligand>
        <name>substrate</name>
    </ligand>
</feature>
<feature type="active site" description="Proton acceptor" evidence="11">
    <location>
        <position position="128"/>
    </location>
</feature>
<comment type="caution">
    <text evidence="17">The sequence shown here is derived from an EMBL/GenBank/DDBJ whole genome shotgun (WGS) entry which is preliminary data.</text>
</comment>